<evidence type="ECO:0000313" key="2">
    <source>
        <dbReference type="Proteomes" id="UP000829398"/>
    </source>
</evidence>
<name>A0ACB8JR86_CITSI</name>
<comment type="caution">
    <text evidence="1">The sequence shown here is derived from an EMBL/GenBank/DDBJ whole genome shotgun (WGS) entry which is preliminary data.</text>
</comment>
<sequence length="1392" mass="159935">MATLNDSTFREGQSTTRPPFFDGNDYAYWKTRMRIYLQALDYEIWEVVCDGPFMPMFKDEVGDDIPKPSSQWSELEKRKMSLNSKAMNALFCALDKKEFHRVSSCESAQEIWNKLEVVYEGTNQVKESKISRYTRQYELFQMEQNENVYSMYTRFTDIVTTLGALGKTFSNKDLAAEKRHEEKKKSIALKASKYESDGESEPDDEELAMLARRSECPLINKFKKKAMVATWDDSEEESSDEEGSQEVSNLALMAIGGDDDLNEGLKKKKNKWYLDNGCSRHMTGNYAWFLSCTKIQNGGDVSFGDNSKGKILGIGNVDGDLQEESSKEIQENAPQENQEDRQEEQTNTELEQQEAVQTAQEDLPIIWFNYEGYHVYPAKHNGHFLWDAPGSGKCDPTCPCWDDWDEDDDYATTRQKKPKKKTPPVSCHHYDPKPPQNPPPPPAPLPFYQKELKWIAKHCKSETPSPIPLPTPPLTCMMFSSTSSDYSSSFPPLDTHTDSQRNVVSKPFVPSPITSSGHLEPPKPFESVLNCLRTEQLETKVDSISVQMQQIHKNLQSRITQLDYELRAMLAQRYYGPEFDQHEREIRRLKAELDQIESEKQRPTLFTTSPLIPFIGPTYHLFASMLSPIRQYDPSKLFGMTHTLFRDNPLPPPPKSNLKPKHQPLPVTFHPSSITIPGQHSTGHTPASPPVPPPPTESQPPSQSKDKQLMHQFSAHTADHSSPTADQTSDSILAVSDSHTETDTESSVSTKVEEEMPESSTTNQPPPTQAQTSPPSQKSSNGPWFTFDELPSHKWRDRLNEMSAWIDLQMLRPRATTPSVLREFATRFTGALRDWFDSLGNYRQLQFVQLPDVSSAFLLLSMINSLEPSAVFEVARRDYLNMKCCSLNAKDLDFHYKWMSLLFYKLNGFNEPIIKHVFLASLPDELQPDIQRQLTASNLSLDNISLDKIFQLAKTCLDKLCEQKRFFKELLKDKEPFRSACKKPYLQIKCKKKKDYDCSPKKKRHFKKFRNPEFSSRPRRSRKPYRFFRKKSSYSRDFKRRKSSRCFICKKKGHYAKDCPNKREKSIRLVEHLQATTDYSPEKDELEFYFSEQDEPNDDTVFALQNSSDDSDRSHDEHRQLLTQLYDIVQSHGIMLSAKKSTIATNNIEFLGLSLDPSRETTEDVLWYIWCLTVLYATKLVLPITPTLEHLLDLDKATPLTWTLLELFSPIPWWRKKLQQLSEIYNLERMPTSEAPLFTSVFIIHRPYFQHPNTNLFWTQDQNSRTLVPRACAFIAPRACLPIAPMHLRDATCTPLRALSRIPCAYAMAYACCRAPAHVSDLPCFCARTSTPMLLPRLGTRPQAKLRWLAIITHDSEKPPPPKKRNYTIISQTTYAIEPLSRALLSHTVTRL</sequence>
<protein>
    <submittedName>
        <fullName evidence="1">Uncharacterized protein</fullName>
    </submittedName>
</protein>
<dbReference type="EMBL" id="CM039175">
    <property type="protein sequence ID" value="KAH9734959.1"/>
    <property type="molecule type" value="Genomic_DNA"/>
</dbReference>
<keyword evidence="2" id="KW-1185">Reference proteome</keyword>
<proteinExistence type="predicted"/>
<organism evidence="1 2">
    <name type="scientific">Citrus sinensis</name>
    <name type="common">Sweet orange</name>
    <name type="synonym">Citrus aurantium var. sinensis</name>
    <dbReference type="NCBI Taxonomy" id="2711"/>
    <lineage>
        <taxon>Eukaryota</taxon>
        <taxon>Viridiplantae</taxon>
        <taxon>Streptophyta</taxon>
        <taxon>Embryophyta</taxon>
        <taxon>Tracheophyta</taxon>
        <taxon>Spermatophyta</taxon>
        <taxon>Magnoliopsida</taxon>
        <taxon>eudicotyledons</taxon>
        <taxon>Gunneridae</taxon>
        <taxon>Pentapetalae</taxon>
        <taxon>rosids</taxon>
        <taxon>malvids</taxon>
        <taxon>Sapindales</taxon>
        <taxon>Rutaceae</taxon>
        <taxon>Aurantioideae</taxon>
        <taxon>Citrus</taxon>
    </lineage>
</organism>
<accession>A0ACB8JR86</accession>
<evidence type="ECO:0000313" key="1">
    <source>
        <dbReference type="EMBL" id="KAH9734959.1"/>
    </source>
</evidence>
<gene>
    <name evidence="1" type="ORF">KPL71_017574</name>
</gene>
<dbReference type="Proteomes" id="UP000829398">
    <property type="component" value="Chromosome 6"/>
</dbReference>
<reference evidence="2" key="1">
    <citation type="journal article" date="2023" name="Hortic. Res.">
        <title>A chromosome-level phased genome enabling allele-level studies in sweet orange: a case study on citrus Huanglongbing tolerance.</title>
        <authorList>
            <person name="Wu B."/>
            <person name="Yu Q."/>
            <person name="Deng Z."/>
            <person name="Duan Y."/>
            <person name="Luo F."/>
            <person name="Gmitter F. Jr."/>
        </authorList>
    </citation>
    <scope>NUCLEOTIDE SEQUENCE [LARGE SCALE GENOMIC DNA]</scope>
    <source>
        <strain evidence="2">cv. Valencia</strain>
    </source>
</reference>